<dbReference type="Proteomes" id="UP000821853">
    <property type="component" value="Unassembled WGS sequence"/>
</dbReference>
<dbReference type="VEuPathDB" id="VectorBase:HLOH_056675"/>
<comment type="caution">
    <text evidence="1">The sequence shown here is derived from an EMBL/GenBank/DDBJ whole genome shotgun (WGS) entry which is preliminary data.</text>
</comment>
<reference evidence="1 2" key="1">
    <citation type="journal article" date="2020" name="Cell">
        <title>Large-Scale Comparative Analyses of Tick Genomes Elucidate Their Genetic Diversity and Vector Capacities.</title>
        <authorList>
            <consortium name="Tick Genome and Microbiome Consortium (TIGMIC)"/>
            <person name="Jia N."/>
            <person name="Wang J."/>
            <person name="Shi W."/>
            <person name="Du L."/>
            <person name="Sun Y."/>
            <person name="Zhan W."/>
            <person name="Jiang J.F."/>
            <person name="Wang Q."/>
            <person name="Zhang B."/>
            <person name="Ji P."/>
            <person name="Bell-Sakyi L."/>
            <person name="Cui X.M."/>
            <person name="Yuan T.T."/>
            <person name="Jiang B.G."/>
            <person name="Yang W.F."/>
            <person name="Lam T.T."/>
            <person name="Chang Q.C."/>
            <person name="Ding S.J."/>
            <person name="Wang X.J."/>
            <person name="Zhu J.G."/>
            <person name="Ruan X.D."/>
            <person name="Zhao L."/>
            <person name="Wei J.T."/>
            <person name="Ye R.Z."/>
            <person name="Que T.C."/>
            <person name="Du C.H."/>
            <person name="Zhou Y.H."/>
            <person name="Cheng J.X."/>
            <person name="Dai P.F."/>
            <person name="Guo W.B."/>
            <person name="Han X.H."/>
            <person name="Huang E.J."/>
            <person name="Li L.F."/>
            <person name="Wei W."/>
            <person name="Gao Y.C."/>
            <person name="Liu J.Z."/>
            <person name="Shao H.Z."/>
            <person name="Wang X."/>
            <person name="Wang C.C."/>
            <person name="Yang T.C."/>
            <person name="Huo Q.B."/>
            <person name="Li W."/>
            <person name="Chen H.Y."/>
            <person name="Chen S.E."/>
            <person name="Zhou L.G."/>
            <person name="Ni X.B."/>
            <person name="Tian J.H."/>
            <person name="Sheng Y."/>
            <person name="Liu T."/>
            <person name="Pan Y.S."/>
            <person name="Xia L.Y."/>
            <person name="Li J."/>
            <person name="Zhao F."/>
            <person name="Cao W.C."/>
        </authorList>
    </citation>
    <scope>NUCLEOTIDE SEQUENCE [LARGE SCALE GENOMIC DNA]</scope>
    <source>
        <strain evidence="1">HaeL-2018</strain>
    </source>
</reference>
<organism evidence="1 2">
    <name type="scientific">Haemaphysalis longicornis</name>
    <name type="common">Bush tick</name>
    <dbReference type="NCBI Taxonomy" id="44386"/>
    <lineage>
        <taxon>Eukaryota</taxon>
        <taxon>Metazoa</taxon>
        <taxon>Ecdysozoa</taxon>
        <taxon>Arthropoda</taxon>
        <taxon>Chelicerata</taxon>
        <taxon>Arachnida</taxon>
        <taxon>Acari</taxon>
        <taxon>Parasitiformes</taxon>
        <taxon>Ixodida</taxon>
        <taxon>Ixodoidea</taxon>
        <taxon>Ixodidae</taxon>
        <taxon>Haemaphysalinae</taxon>
        <taxon>Haemaphysalis</taxon>
    </lineage>
</organism>
<accession>A0A9J6HBX9</accession>
<evidence type="ECO:0000313" key="2">
    <source>
        <dbReference type="Proteomes" id="UP000821853"/>
    </source>
</evidence>
<dbReference type="OrthoDB" id="6495484at2759"/>
<name>A0A9J6HBX9_HAELO</name>
<proteinExistence type="predicted"/>
<dbReference type="EMBL" id="JABSTR010003385">
    <property type="protein sequence ID" value="KAH9384884.1"/>
    <property type="molecule type" value="Genomic_DNA"/>
</dbReference>
<evidence type="ECO:0000313" key="1">
    <source>
        <dbReference type="EMBL" id="KAH9384884.1"/>
    </source>
</evidence>
<protein>
    <submittedName>
        <fullName evidence="1">Uncharacterized protein</fullName>
    </submittedName>
</protein>
<dbReference type="AlphaFoldDB" id="A0A9J6HBX9"/>
<keyword evidence="2" id="KW-1185">Reference proteome</keyword>
<gene>
    <name evidence="1" type="ORF">HPB48_026914</name>
</gene>
<sequence length="59" mass="6390">MGTQLRAVTKKGLKGVPLGRRGGLTQHLIKKLTTHYGLALRNHSEVADMQGAVMATIYT</sequence>